<dbReference type="RefSeq" id="WP_063742882.1">
    <property type="nucleotide sequence ID" value="NZ_CP059075.1"/>
</dbReference>
<evidence type="ECO:0000313" key="1">
    <source>
        <dbReference type="EMBL" id="QRE04753.1"/>
    </source>
</evidence>
<reference evidence="1 2" key="1">
    <citation type="submission" date="2020-07" db="EMBL/GenBank/DDBJ databases">
        <title>Genomic characterization of Flavobacterium psychrophilum strains.</title>
        <authorList>
            <person name="Castillo D."/>
            <person name="Jorgensen J."/>
            <person name="Middelboe M."/>
        </authorList>
    </citation>
    <scope>NUCLEOTIDE SEQUENCE [LARGE SCALE GENOMIC DNA]</scope>
    <source>
        <strain evidence="1 2">FPS-R7</strain>
    </source>
</reference>
<proteinExistence type="predicted"/>
<accession>A0A7U2NGU0</accession>
<dbReference type="EMBL" id="CP059075">
    <property type="protein sequence ID" value="QRE04753.1"/>
    <property type="molecule type" value="Genomic_DNA"/>
</dbReference>
<name>A0A7U2NGU0_FLAPS</name>
<protein>
    <submittedName>
        <fullName evidence="1">Uncharacterized protein</fullName>
    </submittedName>
</protein>
<evidence type="ECO:0000313" key="2">
    <source>
        <dbReference type="Proteomes" id="UP000596329"/>
    </source>
</evidence>
<sequence length="67" mass="7658">MTKKINIVENGQSFDFELDENGYIWLLNNEFEGSKINIGQVSGNIRTIESAESNAREMLYVMNILSK</sequence>
<organism evidence="1 2">
    <name type="scientific">Flavobacterium psychrophilum</name>
    <dbReference type="NCBI Taxonomy" id="96345"/>
    <lineage>
        <taxon>Bacteria</taxon>
        <taxon>Pseudomonadati</taxon>
        <taxon>Bacteroidota</taxon>
        <taxon>Flavobacteriia</taxon>
        <taxon>Flavobacteriales</taxon>
        <taxon>Flavobacteriaceae</taxon>
        <taxon>Flavobacterium</taxon>
    </lineage>
</organism>
<gene>
    <name evidence="1" type="ORF">H0H26_03940</name>
</gene>
<dbReference type="AlphaFoldDB" id="A0A7U2NGU0"/>
<dbReference type="Proteomes" id="UP000596329">
    <property type="component" value="Chromosome"/>
</dbReference>